<dbReference type="Proteomes" id="UP001146793">
    <property type="component" value="Unassembled WGS sequence"/>
</dbReference>
<feature type="transmembrane region" description="Helical" evidence="3">
    <location>
        <begin position="71"/>
        <end position="93"/>
    </location>
</feature>
<feature type="transmembrane region" description="Helical" evidence="3">
    <location>
        <begin position="513"/>
        <end position="534"/>
    </location>
</feature>
<keyword evidence="3" id="KW-0812">Transmembrane</keyword>
<keyword evidence="1" id="KW-0175">Coiled coil</keyword>
<dbReference type="AlphaFoldDB" id="A0AAV7YRG3"/>
<sequence>MEEPKKQKGIAYKKFTVSYVALFCLNLFFGASIILHFFVFMLENFFNYSFAYYEISLTNNLDEQNDDKKLILIKITIFLSSIWLLKVSVHYLYDLLTLGKANSSIDYLLYDHYYSTEDAQNRRCNYLCRKWILGSFGKNNYNQYNYFCGFWYLLSFVISFMVSTIMQDGLLTLYSFWFSLCTSIHIFGFFLILIDSYIIDFKTTIIWTFWGQGQTFKKLMKSKKGIFPALAFIYELTTIILISLTTLGALHKLGLIVVSILILFPALFWFLNLHEKYAYRTNEEKYLQYSHKKMGEYENDLEMNSSSQKKKKKKKKKKKNKKKNKKKKKLKNSSYDTNSNQKLEKGVLSESDTDPELDPNPESESESDPEPELNQESEKDQDPESESDQELVPEKDQELELDEEPDSGSSQSTRSEIELKKKFSFLHITKKETKYKEQIEGLKNKLEKLKDLMKTKESLPIHRNKKEIQGEWNNRMLKYEYKIRKVLIGIIFFLVALSSSLVIAQLNSGSDNLSTVIFLIHLITFILFGIVSSGEKLPKSLFIKESQIVSIVALIVLILTIIAMSTAMSKDSNPDEESRGEIPFCTLLDAEGIDSFDLLVYTMSAYHINFPEDFEKILDSGIGERWRDMALTRGTYFDSWFSLYDSTTNTHYVAVSGTAYYNFATIITDTVYFSGVAAYQMANFIYPFLDFTSANFMSNILLIHSRIIEFFYPYSNSFYDEIFDYLHKIINNADLDNPPNIYVMGHSLGGGISQLVGNTFTKSDLPDPLYNKLKVFTFNSPGIFLSRKKFARKNYTITEETINRNTYNFKVMGDIVGYVDRPLGNIQNLVCKESNILSCHSLVNTIKNLWEKCQKSGEPDFINALSSISG</sequence>
<dbReference type="Pfam" id="PF01764">
    <property type="entry name" value="Lipase_3"/>
    <property type="match status" value="1"/>
</dbReference>
<dbReference type="InterPro" id="IPR029058">
    <property type="entry name" value="AB_hydrolase_fold"/>
</dbReference>
<feature type="transmembrane region" description="Helical" evidence="3">
    <location>
        <begin position="546"/>
        <end position="568"/>
    </location>
</feature>
<dbReference type="EMBL" id="JANTQA010000051">
    <property type="protein sequence ID" value="KAJ3430532.1"/>
    <property type="molecule type" value="Genomic_DNA"/>
</dbReference>
<feature type="transmembrane region" description="Helical" evidence="3">
    <location>
        <begin position="20"/>
        <end position="42"/>
    </location>
</feature>
<dbReference type="CDD" id="cd00741">
    <property type="entry name" value="Lipase"/>
    <property type="match status" value="1"/>
</dbReference>
<evidence type="ECO:0000256" key="1">
    <source>
        <dbReference type="SAM" id="Coils"/>
    </source>
</evidence>
<evidence type="ECO:0000313" key="6">
    <source>
        <dbReference type="Proteomes" id="UP001146793"/>
    </source>
</evidence>
<evidence type="ECO:0000259" key="4">
    <source>
        <dbReference type="Pfam" id="PF01764"/>
    </source>
</evidence>
<organism evidence="5 6">
    <name type="scientific">Anaeramoeba flamelloides</name>
    <dbReference type="NCBI Taxonomy" id="1746091"/>
    <lineage>
        <taxon>Eukaryota</taxon>
        <taxon>Metamonada</taxon>
        <taxon>Anaeramoebidae</taxon>
        <taxon>Anaeramoeba</taxon>
    </lineage>
</organism>
<feature type="coiled-coil region" evidence="1">
    <location>
        <begin position="432"/>
        <end position="459"/>
    </location>
</feature>
<proteinExistence type="predicted"/>
<dbReference type="SUPFAM" id="SSF53474">
    <property type="entry name" value="alpha/beta-Hydrolases"/>
    <property type="match status" value="1"/>
</dbReference>
<feature type="domain" description="Fungal lipase-type" evidence="4">
    <location>
        <begin position="704"/>
        <end position="792"/>
    </location>
</feature>
<feature type="transmembrane region" description="Helical" evidence="3">
    <location>
        <begin position="174"/>
        <end position="194"/>
    </location>
</feature>
<feature type="transmembrane region" description="Helical" evidence="3">
    <location>
        <begin position="226"/>
        <end position="247"/>
    </location>
</feature>
<feature type="transmembrane region" description="Helical" evidence="3">
    <location>
        <begin position="144"/>
        <end position="162"/>
    </location>
</feature>
<feature type="transmembrane region" description="Helical" evidence="3">
    <location>
        <begin position="486"/>
        <end position="507"/>
    </location>
</feature>
<keyword evidence="3" id="KW-0472">Membrane</keyword>
<gene>
    <name evidence="5" type="ORF">M0812_23541</name>
</gene>
<evidence type="ECO:0000256" key="3">
    <source>
        <dbReference type="SAM" id="Phobius"/>
    </source>
</evidence>
<name>A0AAV7YRG3_9EUKA</name>
<feature type="compositionally biased region" description="Basic residues" evidence="2">
    <location>
        <begin position="308"/>
        <end position="331"/>
    </location>
</feature>
<comment type="caution">
    <text evidence="5">The sequence shown here is derived from an EMBL/GenBank/DDBJ whole genome shotgun (WGS) entry which is preliminary data.</text>
</comment>
<dbReference type="InterPro" id="IPR002921">
    <property type="entry name" value="Fungal_lipase-type"/>
</dbReference>
<protein>
    <submittedName>
        <fullName evidence="5">Zcchc10 protein</fullName>
    </submittedName>
</protein>
<evidence type="ECO:0000313" key="5">
    <source>
        <dbReference type="EMBL" id="KAJ3430532.1"/>
    </source>
</evidence>
<dbReference type="GO" id="GO:0006629">
    <property type="term" value="P:lipid metabolic process"/>
    <property type="evidence" value="ECO:0007669"/>
    <property type="project" value="InterPro"/>
</dbReference>
<feature type="compositionally biased region" description="Acidic residues" evidence="2">
    <location>
        <begin position="351"/>
        <end position="375"/>
    </location>
</feature>
<dbReference type="Gene3D" id="3.40.50.1820">
    <property type="entry name" value="alpha/beta hydrolase"/>
    <property type="match status" value="1"/>
</dbReference>
<evidence type="ECO:0000256" key="2">
    <source>
        <dbReference type="SAM" id="MobiDB-lite"/>
    </source>
</evidence>
<feature type="region of interest" description="Disordered" evidence="2">
    <location>
        <begin position="300"/>
        <end position="415"/>
    </location>
</feature>
<feature type="transmembrane region" description="Helical" evidence="3">
    <location>
        <begin position="253"/>
        <end position="271"/>
    </location>
</feature>
<keyword evidence="3" id="KW-1133">Transmembrane helix</keyword>
<accession>A0AAV7YRG3</accession>
<reference evidence="5" key="1">
    <citation type="submission" date="2022-08" db="EMBL/GenBank/DDBJ databases">
        <title>Novel sulphate-reducing endosymbionts in the free-living metamonad Anaeramoeba.</title>
        <authorList>
            <person name="Jerlstrom-Hultqvist J."/>
            <person name="Cepicka I."/>
            <person name="Gallot-Lavallee L."/>
            <person name="Salas-Leiva D."/>
            <person name="Curtis B.A."/>
            <person name="Zahonova K."/>
            <person name="Pipaliya S."/>
            <person name="Dacks J."/>
            <person name="Roger A.J."/>
        </authorList>
    </citation>
    <scope>NUCLEOTIDE SEQUENCE</scope>
    <source>
        <strain evidence="5">Busselton2</strain>
    </source>
</reference>